<evidence type="ECO:0000313" key="2">
    <source>
        <dbReference type="EMBL" id="SPD10534.1"/>
    </source>
</evidence>
<accession>A0A2N9HFZ5</accession>
<name>A0A2N9HFZ5_FAGSY</name>
<organism evidence="2">
    <name type="scientific">Fagus sylvatica</name>
    <name type="common">Beechnut</name>
    <dbReference type="NCBI Taxonomy" id="28930"/>
    <lineage>
        <taxon>Eukaryota</taxon>
        <taxon>Viridiplantae</taxon>
        <taxon>Streptophyta</taxon>
        <taxon>Embryophyta</taxon>
        <taxon>Tracheophyta</taxon>
        <taxon>Spermatophyta</taxon>
        <taxon>Magnoliopsida</taxon>
        <taxon>eudicotyledons</taxon>
        <taxon>Gunneridae</taxon>
        <taxon>Pentapetalae</taxon>
        <taxon>rosids</taxon>
        <taxon>fabids</taxon>
        <taxon>Fagales</taxon>
        <taxon>Fagaceae</taxon>
        <taxon>Fagus</taxon>
    </lineage>
</organism>
<sequence length="61" mass="6857">MRKQNPAGAAVVVVVYYTKMEPENKVVKLSPNEELPSRVWPEPKHGSVIPAKRKVSEENDV</sequence>
<gene>
    <name evidence="2" type="ORF">FSB_LOCUS38416</name>
</gene>
<dbReference type="AlphaFoldDB" id="A0A2N9HFZ5"/>
<evidence type="ECO:0000256" key="1">
    <source>
        <dbReference type="SAM" id="MobiDB-lite"/>
    </source>
</evidence>
<protein>
    <submittedName>
        <fullName evidence="2">Uncharacterized protein</fullName>
    </submittedName>
</protein>
<dbReference type="EMBL" id="OIVN01003336">
    <property type="protein sequence ID" value="SPD10534.1"/>
    <property type="molecule type" value="Genomic_DNA"/>
</dbReference>
<feature type="region of interest" description="Disordered" evidence="1">
    <location>
        <begin position="38"/>
        <end position="61"/>
    </location>
</feature>
<reference evidence="2" key="1">
    <citation type="submission" date="2018-02" db="EMBL/GenBank/DDBJ databases">
        <authorList>
            <person name="Cohen D.B."/>
            <person name="Kent A.D."/>
        </authorList>
    </citation>
    <scope>NUCLEOTIDE SEQUENCE</scope>
</reference>
<proteinExistence type="predicted"/>